<protein>
    <submittedName>
        <fullName evidence="7">Type I-D CRISPR-associated helicase Cas3</fullName>
    </submittedName>
</protein>
<dbReference type="Gene3D" id="3.40.50.300">
    <property type="entry name" value="P-loop containing nucleotide triphosphate hydrolases"/>
    <property type="match status" value="1"/>
</dbReference>
<feature type="domain" description="Helicase ATP-binding" evidence="6">
    <location>
        <begin position="41"/>
        <end position="233"/>
    </location>
</feature>
<dbReference type="InterPro" id="IPR027417">
    <property type="entry name" value="P-loop_NTPase"/>
</dbReference>
<evidence type="ECO:0000259" key="6">
    <source>
        <dbReference type="PROSITE" id="PS51192"/>
    </source>
</evidence>
<evidence type="ECO:0000256" key="1">
    <source>
        <dbReference type="ARBA" id="ARBA00022741"/>
    </source>
</evidence>
<dbReference type="InterPro" id="IPR011545">
    <property type="entry name" value="DEAD/DEAH_box_helicase_dom"/>
</dbReference>
<proteinExistence type="predicted"/>
<dbReference type="PANTHER" id="PTHR47957">
    <property type="entry name" value="ATP-DEPENDENT HELICASE HRQ1"/>
    <property type="match status" value="1"/>
</dbReference>
<sequence length="726" mass="82830">MNEYSITLKSVYSCPATESSDKIKLPENWRLSWHQLETWKALQNPDINVVFNTAMTGDGKSLAAYLSSLQSKEYCIALYPTNELARDQEKQVQDYIATFQPRNDPRVVRLSGADLEIYAEEEGLKKAGAIATRIGQSDIILTNPDIFHYLHRGAYLTPKDSPDQLWQRLDKNFDLFIFDEFHVFAAPQIASVINTLLLIRCTNRRKKFLFLSATPNKELKERLEQAEFRCCEINPIAENKYQFPDTPEQAQALSGEGWRRVTGEILLNFIPLESSGNSSETWLKENRELILRQFQDKPGSKGAIILNSIAAVKRLTPFFKTLLSPYGFEVGENTGLSGKEVKSQSLSADLVIGTSTIDVGVDFKINFLFFEAADGGNFIQRLGRLGRHEGYDKDGNSIRFDGFTAYALVPQFLVERLFSGETAPLETGMCCDRPFFHQQITDNYRQINDFRGYYARWGAVQSMVLCSKLKHKTIRSVYKDSAEVFETTAERIFKARLKTMFGVSKRWEKEWQELSGNTTGNPILEDAASFRGSSSLQYGLYDLTEAHEADRFKTYELPGILANLEVEVMTEKAFMYLLRETGDRLNTVIPKGQFRHCLGFMKLHAYREERLNWRFTYPGDLQPVADAWKVQVLVGLEVWQPENPWIDGINQRLKRQGLVSYVLRFPVGEVRSRLRLPMHFQIYPISDANSLLDPSAPYSIAFGQSALLIDTLAYTLKSKGDELWIA</sequence>
<dbReference type="SUPFAM" id="SSF52540">
    <property type="entry name" value="P-loop containing nucleoside triphosphate hydrolases"/>
    <property type="match status" value="1"/>
</dbReference>
<name>A0ABT7B435_9CYAN</name>
<keyword evidence="3" id="KW-0347">Helicase</keyword>
<dbReference type="InterPro" id="IPR014001">
    <property type="entry name" value="Helicase_ATP-bd"/>
</dbReference>
<keyword evidence="4" id="KW-0067">ATP-binding</keyword>
<dbReference type="RefSeq" id="WP_283765725.1">
    <property type="nucleotide sequence ID" value="NZ_JAQOSO010000020.1"/>
</dbReference>
<dbReference type="SMART" id="SM00487">
    <property type="entry name" value="DEXDc"/>
    <property type="match status" value="1"/>
</dbReference>
<evidence type="ECO:0000313" key="8">
    <source>
        <dbReference type="Proteomes" id="UP001235849"/>
    </source>
</evidence>
<dbReference type="PANTHER" id="PTHR47957:SF3">
    <property type="entry name" value="ATP-DEPENDENT HELICASE HRQ1"/>
    <property type="match status" value="1"/>
</dbReference>
<accession>A0ABT7B435</accession>
<dbReference type="PROSITE" id="PS51192">
    <property type="entry name" value="HELICASE_ATP_BIND_1"/>
    <property type="match status" value="1"/>
</dbReference>
<reference evidence="7 8" key="1">
    <citation type="submission" date="2023-01" db="EMBL/GenBank/DDBJ databases">
        <title>Novel diversity within Roseofilum (Cyanobacteria; Desertifilaceae) from marine benthic mats with descriptions of four novel species.</title>
        <authorList>
            <person name="Wang Y."/>
            <person name="Berthold D.E."/>
            <person name="Hu J."/>
            <person name="Lefler F.W."/>
            <person name="Laughinghouse H.D. IV."/>
        </authorList>
    </citation>
    <scope>NUCLEOTIDE SEQUENCE [LARGE SCALE GENOMIC DNA]</scope>
    <source>
        <strain evidence="7 8">BLCC-M114</strain>
    </source>
</reference>
<keyword evidence="5" id="KW-0051">Antiviral defense</keyword>
<dbReference type="Proteomes" id="UP001235849">
    <property type="component" value="Unassembled WGS sequence"/>
</dbReference>
<dbReference type="Pfam" id="PF00270">
    <property type="entry name" value="DEAD"/>
    <property type="match status" value="1"/>
</dbReference>
<evidence type="ECO:0000256" key="5">
    <source>
        <dbReference type="ARBA" id="ARBA00023118"/>
    </source>
</evidence>
<comment type="caution">
    <text evidence="7">The sequence shown here is derived from an EMBL/GenBank/DDBJ whole genome shotgun (WGS) entry which is preliminary data.</text>
</comment>
<keyword evidence="1" id="KW-0547">Nucleotide-binding</keyword>
<evidence type="ECO:0000313" key="7">
    <source>
        <dbReference type="EMBL" id="MDJ1173359.1"/>
    </source>
</evidence>
<dbReference type="InterPro" id="IPR017575">
    <property type="entry name" value="CRISPR-assoc_helicase_Cas3"/>
</dbReference>
<gene>
    <name evidence="7" type="primary">cas3</name>
    <name evidence="7" type="ORF">PMG25_04560</name>
</gene>
<evidence type="ECO:0000256" key="2">
    <source>
        <dbReference type="ARBA" id="ARBA00022801"/>
    </source>
</evidence>
<dbReference type="Pfam" id="PF22590">
    <property type="entry name" value="Cas3-like_C_2"/>
    <property type="match status" value="1"/>
</dbReference>
<keyword evidence="2" id="KW-0378">Hydrolase</keyword>
<evidence type="ECO:0000256" key="3">
    <source>
        <dbReference type="ARBA" id="ARBA00022806"/>
    </source>
</evidence>
<organism evidence="7 8">
    <name type="scientific">Roseofilum capinflatum BLCC-M114</name>
    <dbReference type="NCBI Taxonomy" id="3022440"/>
    <lineage>
        <taxon>Bacteria</taxon>
        <taxon>Bacillati</taxon>
        <taxon>Cyanobacteriota</taxon>
        <taxon>Cyanophyceae</taxon>
        <taxon>Desertifilales</taxon>
        <taxon>Desertifilaceae</taxon>
        <taxon>Roseofilum</taxon>
        <taxon>Roseofilum capinflatum</taxon>
    </lineage>
</organism>
<evidence type="ECO:0000256" key="4">
    <source>
        <dbReference type="ARBA" id="ARBA00022840"/>
    </source>
</evidence>
<dbReference type="NCBIfam" id="TIGR03158">
    <property type="entry name" value="cas3_cyano"/>
    <property type="match status" value="1"/>
</dbReference>
<dbReference type="EMBL" id="JAQOSO010000020">
    <property type="protein sequence ID" value="MDJ1173359.1"/>
    <property type="molecule type" value="Genomic_DNA"/>
</dbReference>
<keyword evidence="8" id="KW-1185">Reference proteome</keyword>
<dbReference type="InterPro" id="IPR054712">
    <property type="entry name" value="Cas3-like_dom"/>
</dbReference>